<proteinExistence type="predicted"/>
<organism evidence="1 2">
    <name type="scientific">Ovis aries</name>
    <name type="common">Sheep</name>
    <dbReference type="NCBI Taxonomy" id="9940"/>
    <lineage>
        <taxon>Eukaryota</taxon>
        <taxon>Metazoa</taxon>
        <taxon>Chordata</taxon>
        <taxon>Craniata</taxon>
        <taxon>Vertebrata</taxon>
        <taxon>Euteleostomi</taxon>
        <taxon>Mammalia</taxon>
        <taxon>Eutheria</taxon>
        <taxon>Laurasiatheria</taxon>
        <taxon>Artiodactyla</taxon>
        <taxon>Ruminantia</taxon>
        <taxon>Pecora</taxon>
        <taxon>Bovidae</taxon>
        <taxon>Caprinae</taxon>
        <taxon>Ovis</taxon>
    </lineage>
</organism>
<protein>
    <submittedName>
        <fullName evidence="1">Uncharacterized protein</fullName>
    </submittedName>
</protein>
<dbReference type="EMBL" id="JAEMGP010000014">
    <property type="protein sequence ID" value="KAG5201133.1"/>
    <property type="molecule type" value="Genomic_DNA"/>
</dbReference>
<comment type="caution">
    <text evidence="1">The sequence shown here is derived from an EMBL/GenBank/DDBJ whole genome shotgun (WGS) entry which is preliminary data.</text>
</comment>
<gene>
    <name evidence="1" type="ORF">JEQ12_005667</name>
</gene>
<evidence type="ECO:0000313" key="2">
    <source>
        <dbReference type="Proteomes" id="UP000664991"/>
    </source>
</evidence>
<sequence>MRYAAANERRRKGEGGKRPETQAVLTVSLAFSSQLNTYWIGHWACLYVGPGHLSGAIEGSQEYKENGDNSHLPSCVSTRHPEFDAKESSVRRSIPKRKPRNISNISPQKLKFNERSGIYEGLVVSKPDLVTFLEQMKEPRNRRRMKTVAVYPVRTKMPFLDCDNLHELVAVSFLWDLNKTVHISEYSDDPIKLCFHL</sequence>
<dbReference type="AlphaFoldDB" id="A0A836CZM3"/>
<name>A0A836CZM3_SHEEP</name>
<dbReference type="Proteomes" id="UP000664991">
    <property type="component" value="Chromosome 14"/>
</dbReference>
<reference evidence="1 2" key="1">
    <citation type="submission" date="2020-12" db="EMBL/GenBank/DDBJ databases">
        <title>De novo assembly of Tibetan sheep genome.</title>
        <authorList>
            <person name="Li X."/>
        </authorList>
    </citation>
    <scope>NUCLEOTIDE SEQUENCE [LARGE SCALE GENOMIC DNA]</scope>
    <source>
        <tissue evidence="1">Heart</tissue>
    </source>
</reference>
<evidence type="ECO:0000313" key="1">
    <source>
        <dbReference type="EMBL" id="KAG5201133.1"/>
    </source>
</evidence>
<accession>A0A836CZM3</accession>